<dbReference type="EMBL" id="BSRZ01000022">
    <property type="protein sequence ID" value="GLW67359.1"/>
    <property type="molecule type" value="Genomic_DNA"/>
</dbReference>
<organism evidence="2 3">
    <name type="scientific">Actinomadura rubrobrunea</name>
    <dbReference type="NCBI Taxonomy" id="115335"/>
    <lineage>
        <taxon>Bacteria</taxon>
        <taxon>Bacillati</taxon>
        <taxon>Actinomycetota</taxon>
        <taxon>Actinomycetes</taxon>
        <taxon>Streptosporangiales</taxon>
        <taxon>Thermomonosporaceae</taxon>
        <taxon>Actinomadura</taxon>
    </lineage>
</organism>
<keyword evidence="3" id="KW-1185">Reference proteome</keyword>
<dbReference type="AlphaFoldDB" id="A0A9W6Q2E7"/>
<gene>
    <name evidence="2" type="ORF">Arub01_56020</name>
</gene>
<feature type="compositionally biased region" description="Basic and acidic residues" evidence="1">
    <location>
        <begin position="1"/>
        <end position="29"/>
    </location>
</feature>
<protein>
    <submittedName>
        <fullName evidence="2">Uncharacterized protein</fullName>
    </submittedName>
</protein>
<evidence type="ECO:0000313" key="3">
    <source>
        <dbReference type="Proteomes" id="UP001165124"/>
    </source>
</evidence>
<comment type="caution">
    <text evidence="2">The sequence shown here is derived from an EMBL/GenBank/DDBJ whole genome shotgun (WGS) entry which is preliminary data.</text>
</comment>
<evidence type="ECO:0000313" key="2">
    <source>
        <dbReference type="EMBL" id="GLW67359.1"/>
    </source>
</evidence>
<feature type="region of interest" description="Disordered" evidence="1">
    <location>
        <begin position="104"/>
        <end position="136"/>
    </location>
</feature>
<accession>A0A9W6Q2E7</accession>
<evidence type="ECO:0000256" key="1">
    <source>
        <dbReference type="SAM" id="MobiDB-lite"/>
    </source>
</evidence>
<dbReference type="Proteomes" id="UP001165124">
    <property type="component" value="Unassembled WGS sequence"/>
</dbReference>
<sequence length="136" mass="14610">MDTAPDDPREDREDDLRDAADRDGRERADAVPLTAPPVARRTASASSRLLILDRPGIPRSRAIAYSSWRPTSAAPSVPPRLEPARDLTVLPAGLVAGLAARARRGERTGALSVRPPTPCSSRPTRPTCWTTSVHAT</sequence>
<proteinExistence type="predicted"/>
<reference evidence="2" key="1">
    <citation type="submission" date="2023-02" db="EMBL/GenBank/DDBJ databases">
        <title>Actinomadura rubrobrunea NBRC 14622.</title>
        <authorList>
            <person name="Ichikawa N."/>
            <person name="Sato H."/>
            <person name="Tonouchi N."/>
        </authorList>
    </citation>
    <scope>NUCLEOTIDE SEQUENCE</scope>
    <source>
        <strain evidence="2">NBRC 14622</strain>
    </source>
</reference>
<feature type="compositionally biased region" description="Low complexity" evidence="1">
    <location>
        <begin position="119"/>
        <end position="128"/>
    </location>
</feature>
<name>A0A9W6Q2E7_9ACTN</name>
<feature type="region of interest" description="Disordered" evidence="1">
    <location>
        <begin position="1"/>
        <end position="45"/>
    </location>
</feature>